<proteinExistence type="predicted"/>
<dbReference type="Proteomes" id="UP001633002">
    <property type="component" value="Unassembled WGS sequence"/>
</dbReference>
<feature type="compositionally biased region" description="Basic and acidic residues" evidence="1">
    <location>
        <begin position="125"/>
        <end position="135"/>
    </location>
</feature>
<accession>A0ABD3HI54</accession>
<sequence>MGNCQAAGDAVGVTIQLPDGKVERLLWSVAARQVMLQYPGHYVALVPQSVPPSHLQGPNKSTTRVSIPPMPNRSKLKLLPPHGMLLVGEHYRLVSFEDVLSELSGKKILGGRSGGYCAKSKSKRVHSEHSPCRAEEDNDDDEDENLEPNADEVRDSRFRGQPVRRGLETMRSFNRSAQWRPALQSISEIGR</sequence>
<keyword evidence="3" id="KW-1185">Reference proteome</keyword>
<dbReference type="InterPro" id="IPR025322">
    <property type="entry name" value="PADRE_dom"/>
</dbReference>
<organism evidence="2 3">
    <name type="scientific">Riccia sorocarpa</name>
    <dbReference type="NCBI Taxonomy" id="122646"/>
    <lineage>
        <taxon>Eukaryota</taxon>
        <taxon>Viridiplantae</taxon>
        <taxon>Streptophyta</taxon>
        <taxon>Embryophyta</taxon>
        <taxon>Marchantiophyta</taxon>
        <taxon>Marchantiopsida</taxon>
        <taxon>Marchantiidae</taxon>
        <taxon>Marchantiales</taxon>
        <taxon>Ricciaceae</taxon>
        <taxon>Riccia</taxon>
    </lineage>
</organism>
<dbReference type="AlphaFoldDB" id="A0ABD3HI54"/>
<dbReference type="PANTHER" id="PTHR33413:SF1">
    <property type="entry name" value="EXPRESSED PROTEIN"/>
    <property type="match status" value="1"/>
</dbReference>
<dbReference type="PANTHER" id="PTHR33413">
    <property type="entry name" value="EXPRESSED PROTEIN"/>
    <property type="match status" value="1"/>
</dbReference>
<comment type="caution">
    <text evidence="2">The sequence shown here is derived from an EMBL/GenBank/DDBJ whole genome shotgun (WGS) entry which is preliminary data.</text>
</comment>
<dbReference type="Pfam" id="PF14009">
    <property type="entry name" value="PADRE"/>
    <property type="match status" value="1"/>
</dbReference>
<gene>
    <name evidence="2" type="ORF">R1sor_016840</name>
</gene>
<feature type="region of interest" description="Disordered" evidence="1">
    <location>
        <begin position="52"/>
        <end position="74"/>
    </location>
</feature>
<protein>
    <submittedName>
        <fullName evidence="2">Uncharacterized protein</fullName>
    </submittedName>
</protein>
<feature type="compositionally biased region" description="Acidic residues" evidence="1">
    <location>
        <begin position="136"/>
        <end position="150"/>
    </location>
</feature>
<evidence type="ECO:0000313" key="2">
    <source>
        <dbReference type="EMBL" id="KAL3690531.1"/>
    </source>
</evidence>
<evidence type="ECO:0000313" key="3">
    <source>
        <dbReference type="Proteomes" id="UP001633002"/>
    </source>
</evidence>
<dbReference type="EMBL" id="JBJQOH010000004">
    <property type="protein sequence ID" value="KAL3690531.1"/>
    <property type="molecule type" value="Genomic_DNA"/>
</dbReference>
<feature type="compositionally biased region" description="Polar residues" evidence="1">
    <location>
        <begin position="56"/>
        <end position="65"/>
    </location>
</feature>
<reference evidence="2 3" key="1">
    <citation type="submission" date="2024-09" db="EMBL/GenBank/DDBJ databases">
        <title>Chromosome-scale assembly of Riccia sorocarpa.</title>
        <authorList>
            <person name="Paukszto L."/>
        </authorList>
    </citation>
    <scope>NUCLEOTIDE SEQUENCE [LARGE SCALE GENOMIC DNA]</scope>
    <source>
        <strain evidence="2">LP-2024</strain>
        <tissue evidence="2">Aerial parts of the thallus</tissue>
    </source>
</reference>
<evidence type="ECO:0000256" key="1">
    <source>
        <dbReference type="SAM" id="MobiDB-lite"/>
    </source>
</evidence>
<name>A0ABD3HI54_9MARC</name>
<feature type="region of interest" description="Disordered" evidence="1">
    <location>
        <begin position="114"/>
        <end position="171"/>
    </location>
</feature>